<comment type="caution">
    <text evidence="2">The sequence shown here is derived from an EMBL/GenBank/DDBJ whole genome shotgun (WGS) entry which is preliminary data.</text>
</comment>
<evidence type="ECO:0000313" key="2">
    <source>
        <dbReference type="EMBL" id="CAB3259086.1"/>
    </source>
</evidence>
<sequence>MSTKRSGARARLRGTTSMFGMRSVHGQMLSGGSSITGLGGFGLSSPLPTLPPDRKVYSTPPPTPLPTLPSPSVSSTPVPPPATSTSVHAYYQ</sequence>
<protein>
    <submittedName>
        <fullName evidence="2">Uncharacterized protein</fullName>
    </submittedName>
</protein>
<name>A0A8S1BID4_ARCPL</name>
<accession>A0A8S1BID4</accession>
<feature type="compositionally biased region" description="Pro residues" evidence="1">
    <location>
        <begin position="59"/>
        <end position="69"/>
    </location>
</feature>
<feature type="compositionally biased region" description="Basic residues" evidence="1">
    <location>
        <begin position="1"/>
        <end position="12"/>
    </location>
</feature>
<dbReference type="EMBL" id="CADEBC010000602">
    <property type="protein sequence ID" value="CAB3259086.1"/>
    <property type="molecule type" value="Genomic_DNA"/>
</dbReference>
<dbReference type="OrthoDB" id="5954824at2759"/>
<evidence type="ECO:0000256" key="1">
    <source>
        <dbReference type="SAM" id="MobiDB-lite"/>
    </source>
</evidence>
<feature type="region of interest" description="Disordered" evidence="1">
    <location>
        <begin position="1"/>
        <end position="92"/>
    </location>
</feature>
<organism evidence="2 3">
    <name type="scientific">Arctia plantaginis</name>
    <name type="common">Wood tiger moth</name>
    <name type="synonym">Phalaena plantaginis</name>
    <dbReference type="NCBI Taxonomy" id="874455"/>
    <lineage>
        <taxon>Eukaryota</taxon>
        <taxon>Metazoa</taxon>
        <taxon>Ecdysozoa</taxon>
        <taxon>Arthropoda</taxon>
        <taxon>Hexapoda</taxon>
        <taxon>Insecta</taxon>
        <taxon>Pterygota</taxon>
        <taxon>Neoptera</taxon>
        <taxon>Endopterygota</taxon>
        <taxon>Lepidoptera</taxon>
        <taxon>Glossata</taxon>
        <taxon>Ditrysia</taxon>
        <taxon>Noctuoidea</taxon>
        <taxon>Erebidae</taxon>
        <taxon>Arctiinae</taxon>
        <taxon>Arctia</taxon>
    </lineage>
</organism>
<dbReference type="AlphaFoldDB" id="A0A8S1BID4"/>
<gene>
    <name evidence="2" type="ORF">APLA_LOCUS16860</name>
</gene>
<evidence type="ECO:0000313" key="3">
    <source>
        <dbReference type="Proteomes" id="UP000494106"/>
    </source>
</evidence>
<dbReference type="Proteomes" id="UP000494106">
    <property type="component" value="Unassembled WGS sequence"/>
</dbReference>
<feature type="compositionally biased region" description="Low complexity" evidence="1">
    <location>
        <begin position="83"/>
        <end position="92"/>
    </location>
</feature>
<proteinExistence type="predicted"/>
<reference evidence="2 3" key="1">
    <citation type="submission" date="2020-04" db="EMBL/GenBank/DDBJ databases">
        <authorList>
            <person name="Wallbank WR R."/>
            <person name="Pardo Diaz C."/>
            <person name="Kozak K."/>
            <person name="Martin S."/>
            <person name="Jiggins C."/>
            <person name="Moest M."/>
            <person name="Warren A I."/>
            <person name="Byers J.R.P. K."/>
            <person name="Montejo-Kovacevich G."/>
            <person name="Yen C E."/>
        </authorList>
    </citation>
    <scope>NUCLEOTIDE SEQUENCE [LARGE SCALE GENOMIC DNA]</scope>
</reference>
<keyword evidence="3" id="KW-1185">Reference proteome</keyword>